<dbReference type="PANTHER" id="PTHR15462:SF8">
    <property type="entry name" value="SERINE PROTEASE"/>
    <property type="match status" value="1"/>
</dbReference>
<organism evidence="3 4">
    <name type="scientific">Fusarium coffeatum</name>
    <dbReference type="NCBI Taxonomy" id="231269"/>
    <lineage>
        <taxon>Eukaryota</taxon>
        <taxon>Fungi</taxon>
        <taxon>Dikarya</taxon>
        <taxon>Ascomycota</taxon>
        <taxon>Pezizomycotina</taxon>
        <taxon>Sordariomycetes</taxon>
        <taxon>Hypocreomycetidae</taxon>
        <taxon>Hypocreales</taxon>
        <taxon>Nectriaceae</taxon>
        <taxon>Fusarium</taxon>
        <taxon>Fusarium incarnatum-equiseti species complex</taxon>
    </lineage>
</organism>
<feature type="domain" description="Peptidase S1" evidence="2">
    <location>
        <begin position="54"/>
        <end position="161"/>
    </location>
</feature>
<keyword evidence="1" id="KW-0732">Signal</keyword>
<reference evidence="3 4" key="1">
    <citation type="submission" date="2018-06" db="EMBL/GenBank/DDBJ databases">
        <title>Fusarium incarnatum-equiseti species complex species 28.</title>
        <authorList>
            <person name="Gardiner D.M."/>
        </authorList>
    </citation>
    <scope>NUCLEOTIDE SEQUENCE [LARGE SCALE GENOMIC DNA]</scope>
    <source>
        <strain evidence="3 4">FIESC_28</strain>
    </source>
</reference>
<name>A0A366R7T4_9HYPO</name>
<dbReference type="InterPro" id="IPR050966">
    <property type="entry name" value="Glutamyl_endopeptidase"/>
</dbReference>
<accession>A0A366R7T4</accession>
<dbReference type="GO" id="GO:0004252">
    <property type="term" value="F:serine-type endopeptidase activity"/>
    <property type="evidence" value="ECO:0007669"/>
    <property type="project" value="InterPro"/>
</dbReference>
<dbReference type="Gene3D" id="2.40.10.10">
    <property type="entry name" value="Trypsin-like serine proteases"/>
    <property type="match status" value="2"/>
</dbReference>
<evidence type="ECO:0000259" key="2">
    <source>
        <dbReference type="Pfam" id="PF00089"/>
    </source>
</evidence>
<dbReference type="SUPFAM" id="SSF50494">
    <property type="entry name" value="Trypsin-like serine proteases"/>
    <property type="match status" value="1"/>
</dbReference>
<dbReference type="EMBL" id="QKXC01000204">
    <property type="protein sequence ID" value="RBR12225.1"/>
    <property type="molecule type" value="Genomic_DNA"/>
</dbReference>
<evidence type="ECO:0000313" key="4">
    <source>
        <dbReference type="Proteomes" id="UP000253153"/>
    </source>
</evidence>
<dbReference type="PANTHER" id="PTHR15462">
    <property type="entry name" value="SERINE PROTEASE"/>
    <property type="match status" value="1"/>
</dbReference>
<dbReference type="InterPro" id="IPR009003">
    <property type="entry name" value="Peptidase_S1_PA"/>
</dbReference>
<dbReference type="OrthoDB" id="3693942at2759"/>
<dbReference type="RefSeq" id="XP_031013078.1">
    <property type="nucleotide sequence ID" value="XM_031162849.1"/>
</dbReference>
<dbReference type="Proteomes" id="UP000253153">
    <property type="component" value="Unassembled WGS sequence"/>
</dbReference>
<gene>
    <name evidence="3" type="ORF">FIESC28_08711</name>
</gene>
<proteinExistence type="predicted"/>
<keyword evidence="4" id="KW-1185">Reference proteome</keyword>
<sequence length="249" mass="26924">MTSETMYGSWSLRVDNSKPTLKALVDTPLDDAKDNLTTPAVINEGDHNTLVNLQVQFKDREKGASHWSKATGLLIRPDLVVTTGHATYDHDNGRGKAVEVLAYVGYNSKKPIDDPSVHVRKGLKVAVPKAWIDGDRYRTQDIAFIQLDRPFKDIMPFQYGAKPGGGDHPSLGVIGYPGDSDSDGAAVQMYGSWNGETYGLAKEPGGQHFTRSASRIPLEGVMKAMDGSGTAVKTVGGIDYIHVRGPNNA</sequence>
<dbReference type="Pfam" id="PF00089">
    <property type="entry name" value="Trypsin"/>
    <property type="match status" value="1"/>
</dbReference>
<dbReference type="InterPro" id="IPR043504">
    <property type="entry name" value="Peptidase_S1_PA_chymotrypsin"/>
</dbReference>
<evidence type="ECO:0000313" key="3">
    <source>
        <dbReference type="EMBL" id="RBR12225.1"/>
    </source>
</evidence>
<dbReference type="GO" id="GO:0006508">
    <property type="term" value="P:proteolysis"/>
    <property type="evidence" value="ECO:0007669"/>
    <property type="project" value="InterPro"/>
</dbReference>
<evidence type="ECO:0000256" key="1">
    <source>
        <dbReference type="ARBA" id="ARBA00022729"/>
    </source>
</evidence>
<comment type="caution">
    <text evidence="3">The sequence shown here is derived from an EMBL/GenBank/DDBJ whole genome shotgun (WGS) entry which is preliminary data.</text>
</comment>
<dbReference type="InterPro" id="IPR001254">
    <property type="entry name" value="Trypsin_dom"/>
</dbReference>
<dbReference type="GeneID" id="41998145"/>
<dbReference type="AlphaFoldDB" id="A0A366R7T4"/>
<protein>
    <recommendedName>
        <fullName evidence="2">Peptidase S1 domain-containing protein</fullName>
    </recommendedName>
</protein>